<dbReference type="GO" id="GO:0016020">
    <property type="term" value="C:membrane"/>
    <property type="evidence" value="ECO:0007669"/>
    <property type="project" value="UniProtKB-SubCell"/>
</dbReference>
<protein>
    <recommendedName>
        <fullName evidence="8">Aquaporin</fullName>
    </recommendedName>
</protein>
<dbReference type="GeneTree" id="ENSGT00530000063816"/>
<comment type="subcellular location">
    <subcellularLocation>
        <location evidence="1">Membrane</location>
        <topology evidence="1">Multi-pass membrane protein</topology>
    </subcellularLocation>
</comment>
<evidence type="ECO:0000313" key="6">
    <source>
        <dbReference type="Ensembl" id="ENSGACP00000050811.1"/>
    </source>
</evidence>
<dbReference type="PANTHER" id="PTHR21191:SF8">
    <property type="entry name" value="AQUAPORIN-12A-RELATED"/>
    <property type="match status" value="1"/>
</dbReference>
<dbReference type="Ensembl" id="ENSGACT00000077982.1">
    <property type="protein sequence ID" value="ENSGACP00000050811.1"/>
    <property type="gene ID" value="ENSGACG00000011088.2"/>
</dbReference>
<evidence type="ECO:0008006" key="8">
    <source>
        <dbReference type="Google" id="ProtNLM"/>
    </source>
</evidence>
<evidence type="ECO:0000256" key="2">
    <source>
        <dbReference type="ARBA" id="ARBA00022692"/>
    </source>
</evidence>
<sequence length="350" mass="37555">MSGLNASLGYFLSAVVSAALVRALLGRWQRLGFVVELASSFALVACRLEVQTIVEVGEWAGGLGPDVTLTVLFLVLLTHGVVCGAASGNPSVAALRFLQLEASFPATLLAVGAQFLGAHLALRVAAYYWSLELTDMHMIKNLMAAECSTSLLVSLVQGFITECVCSLVLHLVHLNLGRRSALIRVPLTAVLLTFLSHIGKTAGLVIRTWKGLARCLKASSTFNEGSHEAYVSSLQPKATPLLTRTPRCLTASPSTAPGSASPSTRWSTGWAPSQVSPIAAKYHCAETPPAHGERAPLQACSWPCCCTRATSRGSLPRTFCMVRRRVSECRGATKARRRKSERNNTFFLKC</sequence>
<keyword evidence="3 5" id="KW-1133">Transmembrane helix</keyword>
<evidence type="ECO:0000313" key="7">
    <source>
        <dbReference type="Proteomes" id="UP000007635"/>
    </source>
</evidence>
<name>A0AAQ4QKZ4_GASAC</name>
<dbReference type="GO" id="GO:0005737">
    <property type="term" value="C:cytoplasm"/>
    <property type="evidence" value="ECO:0007669"/>
    <property type="project" value="TreeGrafter"/>
</dbReference>
<evidence type="ECO:0000256" key="5">
    <source>
        <dbReference type="SAM" id="Phobius"/>
    </source>
</evidence>
<evidence type="ECO:0000256" key="3">
    <source>
        <dbReference type="ARBA" id="ARBA00022989"/>
    </source>
</evidence>
<dbReference type="PANTHER" id="PTHR21191">
    <property type="entry name" value="AQUAPORIN"/>
    <property type="match status" value="1"/>
</dbReference>
<dbReference type="InterPro" id="IPR023271">
    <property type="entry name" value="Aquaporin-like"/>
</dbReference>
<proteinExistence type="predicted"/>
<feature type="transmembrane region" description="Helical" evidence="5">
    <location>
        <begin position="6"/>
        <end position="25"/>
    </location>
</feature>
<organism evidence="6 7">
    <name type="scientific">Gasterosteus aculeatus aculeatus</name>
    <name type="common">three-spined stickleback</name>
    <dbReference type="NCBI Taxonomy" id="481459"/>
    <lineage>
        <taxon>Eukaryota</taxon>
        <taxon>Metazoa</taxon>
        <taxon>Chordata</taxon>
        <taxon>Craniata</taxon>
        <taxon>Vertebrata</taxon>
        <taxon>Euteleostomi</taxon>
        <taxon>Actinopterygii</taxon>
        <taxon>Neopterygii</taxon>
        <taxon>Teleostei</taxon>
        <taxon>Neoteleostei</taxon>
        <taxon>Acanthomorphata</taxon>
        <taxon>Eupercaria</taxon>
        <taxon>Perciformes</taxon>
        <taxon>Cottioidei</taxon>
        <taxon>Gasterosteales</taxon>
        <taxon>Gasterosteidae</taxon>
        <taxon>Gasterosteus</taxon>
    </lineage>
</organism>
<dbReference type="SUPFAM" id="SSF81338">
    <property type="entry name" value="Aquaporin-like"/>
    <property type="match status" value="1"/>
</dbReference>
<feature type="transmembrane region" description="Helical" evidence="5">
    <location>
        <begin position="70"/>
        <end position="95"/>
    </location>
</feature>
<reference evidence="6 7" key="1">
    <citation type="journal article" date="2021" name="G3 (Bethesda)">
        <title>Improved contiguity of the threespine stickleback genome using long-read sequencing.</title>
        <authorList>
            <person name="Nath S."/>
            <person name="Shaw D.E."/>
            <person name="White M.A."/>
        </authorList>
    </citation>
    <scope>NUCLEOTIDE SEQUENCE [LARGE SCALE GENOMIC DNA]</scope>
    <source>
        <strain evidence="6 7">Lake Benthic</strain>
    </source>
</reference>
<feature type="transmembrane region" description="Helical" evidence="5">
    <location>
        <begin position="181"/>
        <end position="199"/>
    </location>
</feature>
<evidence type="ECO:0000256" key="4">
    <source>
        <dbReference type="ARBA" id="ARBA00023136"/>
    </source>
</evidence>
<dbReference type="InterPro" id="IPR051883">
    <property type="entry name" value="AQP11/12_channel"/>
</dbReference>
<dbReference type="Proteomes" id="UP000007635">
    <property type="component" value="Unassembled WGS sequence"/>
</dbReference>
<reference evidence="6" key="2">
    <citation type="submission" date="2025-08" db="UniProtKB">
        <authorList>
            <consortium name="Ensembl"/>
        </authorList>
    </citation>
    <scope>IDENTIFICATION</scope>
</reference>
<evidence type="ECO:0000256" key="1">
    <source>
        <dbReference type="ARBA" id="ARBA00004141"/>
    </source>
</evidence>
<keyword evidence="4 5" id="KW-0472">Membrane</keyword>
<keyword evidence="7" id="KW-1185">Reference proteome</keyword>
<dbReference type="AlphaFoldDB" id="A0AAQ4QKZ4"/>
<dbReference type="Gene3D" id="1.20.1080.10">
    <property type="entry name" value="Glycerol uptake facilitator protein"/>
    <property type="match status" value="1"/>
</dbReference>
<dbReference type="GO" id="GO:0015267">
    <property type="term" value="F:channel activity"/>
    <property type="evidence" value="ECO:0007669"/>
    <property type="project" value="TreeGrafter"/>
</dbReference>
<accession>A0AAQ4QKZ4</accession>
<dbReference type="InterPro" id="IPR023265">
    <property type="entry name" value="Aquaporin_12"/>
</dbReference>
<dbReference type="PRINTS" id="PR02025">
    <property type="entry name" value="AQUAPORIN12"/>
</dbReference>
<keyword evidence="2 5" id="KW-0812">Transmembrane</keyword>
<feature type="transmembrane region" description="Helical" evidence="5">
    <location>
        <begin position="149"/>
        <end position="169"/>
    </location>
</feature>
<feature type="transmembrane region" description="Helical" evidence="5">
    <location>
        <begin position="107"/>
        <end position="129"/>
    </location>
</feature>
<reference evidence="6" key="3">
    <citation type="submission" date="2025-09" db="UniProtKB">
        <authorList>
            <consortium name="Ensembl"/>
        </authorList>
    </citation>
    <scope>IDENTIFICATION</scope>
</reference>